<evidence type="ECO:0000313" key="12">
    <source>
        <dbReference type="Proteomes" id="UP001174934"/>
    </source>
</evidence>
<keyword evidence="2 7" id="KW-0812">Transmembrane</keyword>
<keyword evidence="4" id="KW-0067">ATP-binding</keyword>
<evidence type="ECO:0000256" key="5">
    <source>
        <dbReference type="ARBA" id="ARBA00022989"/>
    </source>
</evidence>
<dbReference type="Gene3D" id="1.20.1560.10">
    <property type="entry name" value="ABC transporter type 1, transmembrane domain"/>
    <property type="match status" value="1"/>
</dbReference>
<dbReference type="SMART" id="SM00382">
    <property type="entry name" value="AAA"/>
    <property type="match status" value="1"/>
</dbReference>
<dbReference type="PROSITE" id="PS50929">
    <property type="entry name" value="ABC_TM1F"/>
    <property type="match status" value="1"/>
</dbReference>
<dbReference type="InterPro" id="IPR011527">
    <property type="entry name" value="ABC1_TM_dom"/>
</dbReference>
<evidence type="ECO:0000259" key="9">
    <source>
        <dbReference type="PROSITE" id="PS50893"/>
    </source>
</evidence>
<feature type="transmembrane region" description="Helical" evidence="7">
    <location>
        <begin position="152"/>
        <end position="171"/>
    </location>
</feature>
<dbReference type="SUPFAM" id="SSF90123">
    <property type="entry name" value="ABC transporter transmembrane region"/>
    <property type="match status" value="1"/>
</dbReference>
<dbReference type="PANTHER" id="PTHR43394:SF1">
    <property type="entry name" value="ATP-BINDING CASSETTE SUB-FAMILY B MEMBER 10, MITOCHONDRIAL"/>
    <property type="match status" value="1"/>
</dbReference>
<dbReference type="Gene3D" id="3.40.50.300">
    <property type="entry name" value="P-loop containing nucleotide triphosphate hydrolases"/>
    <property type="match status" value="2"/>
</dbReference>
<reference evidence="11" key="1">
    <citation type="submission" date="2023-06" db="EMBL/GenBank/DDBJ databases">
        <title>Genome-scale phylogeny and comparative genomics of the fungal order Sordariales.</title>
        <authorList>
            <consortium name="Lawrence Berkeley National Laboratory"/>
            <person name="Hensen N."/>
            <person name="Bonometti L."/>
            <person name="Westerberg I."/>
            <person name="Brannstrom I.O."/>
            <person name="Guillou S."/>
            <person name="Cros-Aarteil S."/>
            <person name="Calhoun S."/>
            <person name="Haridas S."/>
            <person name="Kuo A."/>
            <person name="Mondo S."/>
            <person name="Pangilinan J."/>
            <person name="Riley R."/>
            <person name="LaButti K."/>
            <person name="Andreopoulos B."/>
            <person name="Lipzen A."/>
            <person name="Chen C."/>
            <person name="Yanf M."/>
            <person name="Daum C."/>
            <person name="Ng V."/>
            <person name="Clum A."/>
            <person name="Steindorff A."/>
            <person name="Ohm R."/>
            <person name="Martin F."/>
            <person name="Silar P."/>
            <person name="Natvig D."/>
            <person name="Lalanne C."/>
            <person name="Gautier V."/>
            <person name="Ament-velasquez S.L."/>
            <person name="Kruys A."/>
            <person name="Hutchinson M.I."/>
            <person name="Powell A.J."/>
            <person name="Barry K."/>
            <person name="Miller A.N."/>
            <person name="Grigoriev I.V."/>
            <person name="Debuchy R."/>
            <person name="Gladieux P."/>
            <person name="Thoren M.H."/>
            <person name="Johannesson H."/>
        </authorList>
    </citation>
    <scope>NUCLEOTIDE SEQUENCE</scope>
    <source>
        <strain evidence="11">SMH3391-2</strain>
    </source>
</reference>
<dbReference type="GO" id="GO:0016887">
    <property type="term" value="F:ATP hydrolysis activity"/>
    <property type="evidence" value="ECO:0007669"/>
    <property type="project" value="InterPro"/>
</dbReference>
<evidence type="ECO:0000259" key="10">
    <source>
        <dbReference type="PROSITE" id="PS50929"/>
    </source>
</evidence>
<dbReference type="PROSITE" id="PS50163">
    <property type="entry name" value="RECA_3"/>
    <property type="match status" value="1"/>
</dbReference>
<proteinExistence type="predicted"/>
<dbReference type="InterPro" id="IPR003593">
    <property type="entry name" value="AAA+_ATPase"/>
</dbReference>
<feature type="transmembrane region" description="Helical" evidence="7">
    <location>
        <begin position="223"/>
        <end position="249"/>
    </location>
</feature>
<dbReference type="Pfam" id="PF00664">
    <property type="entry name" value="ABC_membrane"/>
    <property type="match status" value="2"/>
</dbReference>
<dbReference type="InterPro" id="IPR020587">
    <property type="entry name" value="RecA_monomer-monomer_interface"/>
</dbReference>
<dbReference type="EMBL" id="JAULSR010000001">
    <property type="protein sequence ID" value="KAK0636088.1"/>
    <property type="molecule type" value="Genomic_DNA"/>
</dbReference>
<keyword evidence="6 7" id="KW-0472">Membrane</keyword>
<dbReference type="GO" id="GO:0003677">
    <property type="term" value="F:DNA binding"/>
    <property type="evidence" value="ECO:0007669"/>
    <property type="project" value="InterPro"/>
</dbReference>
<dbReference type="InterPro" id="IPR039421">
    <property type="entry name" value="Type_1_exporter"/>
</dbReference>
<keyword evidence="12" id="KW-1185">Reference proteome</keyword>
<organism evidence="11 12">
    <name type="scientific">Bombardia bombarda</name>
    <dbReference type="NCBI Taxonomy" id="252184"/>
    <lineage>
        <taxon>Eukaryota</taxon>
        <taxon>Fungi</taxon>
        <taxon>Dikarya</taxon>
        <taxon>Ascomycota</taxon>
        <taxon>Pezizomycotina</taxon>
        <taxon>Sordariomycetes</taxon>
        <taxon>Sordariomycetidae</taxon>
        <taxon>Sordariales</taxon>
        <taxon>Lasiosphaeriaceae</taxon>
        <taxon>Bombardia</taxon>
    </lineage>
</organism>
<keyword evidence="5 7" id="KW-1133">Transmembrane helix</keyword>
<dbReference type="InterPro" id="IPR003439">
    <property type="entry name" value="ABC_transporter-like_ATP-bd"/>
</dbReference>
<evidence type="ECO:0000256" key="4">
    <source>
        <dbReference type="ARBA" id="ARBA00022840"/>
    </source>
</evidence>
<accession>A0AA39XL85</accession>
<dbReference type="InterPro" id="IPR036640">
    <property type="entry name" value="ABC1_TM_sf"/>
</dbReference>
<evidence type="ECO:0000259" key="8">
    <source>
        <dbReference type="PROSITE" id="PS50163"/>
    </source>
</evidence>
<dbReference type="PROSITE" id="PS50893">
    <property type="entry name" value="ABC_TRANSPORTER_2"/>
    <property type="match status" value="1"/>
</dbReference>
<dbReference type="CDD" id="cd18578">
    <property type="entry name" value="ABC_6TM_Pgp_ABCB1_D2_like"/>
    <property type="match status" value="1"/>
</dbReference>
<dbReference type="GO" id="GO:0090374">
    <property type="term" value="P:oligopeptide export from mitochondrion"/>
    <property type="evidence" value="ECO:0007669"/>
    <property type="project" value="TreeGrafter"/>
</dbReference>
<dbReference type="GO" id="GO:0005743">
    <property type="term" value="C:mitochondrial inner membrane"/>
    <property type="evidence" value="ECO:0007669"/>
    <property type="project" value="TreeGrafter"/>
</dbReference>
<dbReference type="PANTHER" id="PTHR43394">
    <property type="entry name" value="ATP-DEPENDENT PERMEASE MDL1, MITOCHONDRIAL"/>
    <property type="match status" value="1"/>
</dbReference>
<dbReference type="Proteomes" id="UP001174934">
    <property type="component" value="Unassembled WGS sequence"/>
</dbReference>
<comment type="subcellular location">
    <subcellularLocation>
        <location evidence="1">Membrane</location>
        <topology evidence="1">Multi-pass membrane protein</topology>
    </subcellularLocation>
</comment>
<comment type="caution">
    <text evidence="11">The sequence shown here is derived from an EMBL/GenBank/DDBJ whole genome shotgun (WGS) entry which is preliminary data.</text>
</comment>
<dbReference type="GO" id="GO:0008094">
    <property type="term" value="F:ATP-dependent activity, acting on DNA"/>
    <property type="evidence" value="ECO:0007669"/>
    <property type="project" value="InterPro"/>
</dbReference>
<evidence type="ECO:0000256" key="7">
    <source>
        <dbReference type="SAM" id="Phobius"/>
    </source>
</evidence>
<feature type="domain" description="RecA family profile 2" evidence="8">
    <location>
        <begin position="46"/>
        <end position="78"/>
    </location>
</feature>
<feature type="domain" description="ABC transmembrane type-1" evidence="10">
    <location>
        <begin position="31"/>
        <end position="286"/>
    </location>
</feature>
<dbReference type="InterPro" id="IPR027417">
    <property type="entry name" value="P-loop_NTPase"/>
</dbReference>
<dbReference type="GO" id="GO:0015421">
    <property type="term" value="F:ABC-type oligopeptide transporter activity"/>
    <property type="evidence" value="ECO:0007669"/>
    <property type="project" value="TreeGrafter"/>
</dbReference>
<dbReference type="Pfam" id="PF00005">
    <property type="entry name" value="ABC_tran"/>
    <property type="match status" value="1"/>
</dbReference>
<feature type="transmembrane region" description="Helical" evidence="7">
    <location>
        <begin position="26"/>
        <end position="54"/>
    </location>
</feature>
<evidence type="ECO:0000256" key="1">
    <source>
        <dbReference type="ARBA" id="ARBA00004141"/>
    </source>
</evidence>
<dbReference type="AlphaFoldDB" id="A0AA39XL85"/>
<evidence type="ECO:0000256" key="2">
    <source>
        <dbReference type="ARBA" id="ARBA00022692"/>
    </source>
</evidence>
<feature type="domain" description="ABC transporter" evidence="9">
    <location>
        <begin position="323"/>
        <end position="534"/>
    </location>
</feature>
<protein>
    <submittedName>
        <fullName evidence="11">Multidrug/pheromone exporter, ABC superfamily</fullName>
    </submittedName>
</protein>
<feature type="transmembrane region" description="Helical" evidence="7">
    <location>
        <begin position="75"/>
        <end position="96"/>
    </location>
</feature>
<evidence type="ECO:0000256" key="6">
    <source>
        <dbReference type="ARBA" id="ARBA00023136"/>
    </source>
</evidence>
<sequence length="539" mass="57610">MYAVLNCGYGLAFAKLVWKPNAPERLYLVSGMLISVLRGAGTPVAGIFFGNAIVSLTDPRLSLGGRSLNFWASMYLMLGLSAMLIQSIQGYCLAVAGSGLGSRARSHALASILQQDMSYLDREENSLGALTAFLSIEATKLTSVCGNTLGSMSNSIVTLLGAIAIACSFGWKLGLRRFKRATTAAGIAAEAVTAIKTVAALTMEDMVSRQYAASLGDNHRMNLLFDFSAALACDLSQALMVLINGLLFWYGAGEYTVQQFFTCYISVVFSSQAAAGVFSFAPEIAGAQGAALHLNRIIESKPLIDAESGEGKTTDGLVGNVELRGVDFAYPTGPEYRVIKDIDLAAQHGQFIAMVGGSGSGKSTVLNLVERFYDPSSGVIMADGQDLRGFNLKEFRRDIVLIQQEAALIGGTIRECIVSGDDGVSDKAIEEACKVANIYDFIAKGFMNLTGARGNRILLLDEATSALDSGSEKLVQKALESASQGRTTIAVAHRLSSITHADCIFVFDHGRIVEFGNHDELINRKGRYFELVSLQQLGQ</sequence>
<gene>
    <name evidence="11" type="ORF">B0T17DRAFT_625387</name>
</gene>
<dbReference type="SUPFAM" id="SSF52540">
    <property type="entry name" value="P-loop containing nucleoside triphosphate hydrolases"/>
    <property type="match status" value="1"/>
</dbReference>
<name>A0AA39XL85_9PEZI</name>
<evidence type="ECO:0000313" key="11">
    <source>
        <dbReference type="EMBL" id="KAK0636088.1"/>
    </source>
</evidence>
<dbReference type="GO" id="GO:0006259">
    <property type="term" value="P:DNA metabolic process"/>
    <property type="evidence" value="ECO:0007669"/>
    <property type="project" value="InterPro"/>
</dbReference>
<keyword evidence="3" id="KW-0547">Nucleotide-binding</keyword>
<dbReference type="GO" id="GO:0005524">
    <property type="term" value="F:ATP binding"/>
    <property type="evidence" value="ECO:0007669"/>
    <property type="project" value="UniProtKB-KW"/>
</dbReference>
<evidence type="ECO:0000256" key="3">
    <source>
        <dbReference type="ARBA" id="ARBA00022741"/>
    </source>
</evidence>